<name>A0A7S1ZQ33_TRICV</name>
<evidence type="ECO:0000256" key="1">
    <source>
        <dbReference type="SAM" id="MobiDB-lite"/>
    </source>
</evidence>
<sequence length="153" mass="17168">MRLAPQDPIAALWRSIRNAWGALLSVRRPRKRSTPLRTPAPTPTPALTRRERCEGPIVEKPPKVEILQSEPIAALWRLFRDARDALVATWLPLPSLPTVDDGASPHRKFREVPKSPTMGKSLGDSKPSFSKSVLCLLSSWDEPLTEVLWFDSL</sequence>
<dbReference type="EMBL" id="HBGO01022953">
    <property type="protein sequence ID" value="CAD9345699.1"/>
    <property type="molecule type" value="Transcribed_RNA"/>
</dbReference>
<gene>
    <name evidence="2" type="ORF">OSIN01602_LOCUS13198</name>
</gene>
<proteinExistence type="predicted"/>
<feature type="region of interest" description="Disordered" evidence="1">
    <location>
        <begin position="102"/>
        <end position="124"/>
    </location>
</feature>
<organism evidence="2">
    <name type="scientific">Trieres chinensis</name>
    <name type="common">Marine centric diatom</name>
    <name type="synonym">Odontella sinensis</name>
    <dbReference type="NCBI Taxonomy" id="1514140"/>
    <lineage>
        <taxon>Eukaryota</taxon>
        <taxon>Sar</taxon>
        <taxon>Stramenopiles</taxon>
        <taxon>Ochrophyta</taxon>
        <taxon>Bacillariophyta</taxon>
        <taxon>Mediophyceae</taxon>
        <taxon>Biddulphiophycidae</taxon>
        <taxon>Eupodiscales</taxon>
        <taxon>Parodontellaceae</taxon>
        <taxon>Trieres</taxon>
    </lineage>
</organism>
<protein>
    <submittedName>
        <fullName evidence="2">Uncharacterized protein</fullName>
    </submittedName>
</protein>
<dbReference type="AlphaFoldDB" id="A0A7S1ZQ33"/>
<accession>A0A7S1ZQ33</accession>
<reference evidence="2" key="1">
    <citation type="submission" date="2021-01" db="EMBL/GenBank/DDBJ databases">
        <authorList>
            <person name="Corre E."/>
            <person name="Pelletier E."/>
            <person name="Niang G."/>
            <person name="Scheremetjew M."/>
            <person name="Finn R."/>
            <person name="Kale V."/>
            <person name="Holt S."/>
            <person name="Cochrane G."/>
            <person name="Meng A."/>
            <person name="Brown T."/>
            <person name="Cohen L."/>
        </authorList>
    </citation>
    <scope>NUCLEOTIDE SEQUENCE</scope>
    <source>
        <strain evidence="2">Grunow 1884</strain>
    </source>
</reference>
<evidence type="ECO:0000313" key="2">
    <source>
        <dbReference type="EMBL" id="CAD9345699.1"/>
    </source>
</evidence>